<evidence type="ECO:0000313" key="1">
    <source>
        <dbReference type="EMBL" id="OBZ77666.1"/>
    </source>
</evidence>
<comment type="caution">
    <text evidence="1">The sequence shown here is derived from an EMBL/GenBank/DDBJ whole genome shotgun (WGS) entry which is preliminary data.</text>
</comment>
<organism evidence="1 2">
    <name type="scientific">Grifola frondosa</name>
    <name type="common">Maitake</name>
    <name type="synonym">Polyporus frondosus</name>
    <dbReference type="NCBI Taxonomy" id="5627"/>
    <lineage>
        <taxon>Eukaryota</taxon>
        <taxon>Fungi</taxon>
        <taxon>Dikarya</taxon>
        <taxon>Basidiomycota</taxon>
        <taxon>Agaricomycotina</taxon>
        <taxon>Agaricomycetes</taxon>
        <taxon>Polyporales</taxon>
        <taxon>Grifolaceae</taxon>
        <taxon>Grifola</taxon>
    </lineage>
</organism>
<dbReference type="AlphaFoldDB" id="A0A1C7MML5"/>
<dbReference type="EMBL" id="LUGG01000002">
    <property type="protein sequence ID" value="OBZ77666.1"/>
    <property type="molecule type" value="Genomic_DNA"/>
</dbReference>
<reference evidence="1 2" key="1">
    <citation type="submission" date="2016-03" db="EMBL/GenBank/DDBJ databases">
        <title>Whole genome sequencing of Grifola frondosa 9006-11.</title>
        <authorList>
            <person name="Min B."/>
            <person name="Park H."/>
            <person name="Kim J.-G."/>
            <person name="Cho H."/>
            <person name="Oh Y.-L."/>
            <person name="Kong W.-S."/>
            <person name="Choi I.-G."/>
        </authorList>
    </citation>
    <scope>NUCLEOTIDE SEQUENCE [LARGE SCALE GENOMIC DNA]</scope>
    <source>
        <strain evidence="1 2">9006-11</strain>
    </source>
</reference>
<keyword evidence="2" id="KW-1185">Reference proteome</keyword>
<protein>
    <submittedName>
        <fullName evidence="1">Uncharacterized protein</fullName>
    </submittedName>
</protein>
<proteinExistence type="predicted"/>
<name>A0A1C7MML5_GRIFR</name>
<sequence length="98" mass="11471">MGLHVPARTEWTFFVHPVRSYPSSHHSINIDDNSQYDNLSMSPKRPEIQKSWHADSLHLPEQYGRALAHPAELQRLPLHPTRRAVVLFVMYLYPSMMH</sequence>
<dbReference type="Proteomes" id="UP000092993">
    <property type="component" value="Unassembled WGS sequence"/>
</dbReference>
<gene>
    <name evidence="1" type="ORF">A0H81_02649</name>
</gene>
<evidence type="ECO:0000313" key="2">
    <source>
        <dbReference type="Proteomes" id="UP000092993"/>
    </source>
</evidence>
<accession>A0A1C7MML5</accession>